<dbReference type="SMART" id="SM00490">
    <property type="entry name" value="HELICc"/>
    <property type="match status" value="1"/>
</dbReference>
<dbReference type="InterPro" id="IPR050699">
    <property type="entry name" value="RNA-DNA_Helicase"/>
</dbReference>
<dbReference type="InterPro" id="IPR027417">
    <property type="entry name" value="P-loop_NTPase"/>
</dbReference>
<dbReference type="PANTHER" id="PTHR12131:SF1">
    <property type="entry name" value="ATP-DEPENDENT RNA HELICASE SUPV3L1, MITOCHONDRIAL-RELATED"/>
    <property type="match status" value="1"/>
</dbReference>
<dbReference type="GeneID" id="2908925"/>
<gene>
    <name evidence="13" type="ORF">B0I71DRAFT_136958</name>
    <name evidence="12" type="ORF">YALI1_F20330g</name>
</gene>
<evidence type="ECO:0000259" key="11">
    <source>
        <dbReference type="PROSITE" id="PS51194"/>
    </source>
</evidence>
<evidence type="ECO:0000313" key="14">
    <source>
        <dbReference type="Proteomes" id="UP000182444"/>
    </source>
</evidence>
<name>A0A1H6PW03_YARLL</name>
<dbReference type="Pfam" id="PF00271">
    <property type="entry name" value="Helicase_C"/>
    <property type="match status" value="1"/>
</dbReference>
<dbReference type="AlphaFoldDB" id="A0A1H6PW03"/>
<keyword evidence="5" id="KW-0347">Helicase</keyword>
<dbReference type="EC" id="3.6.4.13" evidence="2"/>
<dbReference type="GO" id="GO:0005524">
    <property type="term" value="F:ATP binding"/>
    <property type="evidence" value="ECO:0007669"/>
    <property type="project" value="UniProtKB-KW"/>
</dbReference>
<dbReference type="CDD" id="cd18805">
    <property type="entry name" value="SF2_C_suv3"/>
    <property type="match status" value="1"/>
</dbReference>
<evidence type="ECO:0000256" key="5">
    <source>
        <dbReference type="ARBA" id="ARBA00022806"/>
    </source>
</evidence>
<dbReference type="CDD" id="cd17913">
    <property type="entry name" value="DEXQc_Suv3"/>
    <property type="match status" value="1"/>
</dbReference>
<dbReference type="InterPro" id="IPR001650">
    <property type="entry name" value="Helicase_C-like"/>
</dbReference>
<dbReference type="Proteomes" id="UP000256601">
    <property type="component" value="Unassembled WGS sequence"/>
</dbReference>
<evidence type="ECO:0000313" key="15">
    <source>
        <dbReference type="Proteomes" id="UP000256601"/>
    </source>
</evidence>
<dbReference type="FunFam" id="3.40.50.300:FF:001549">
    <property type="entry name" value="SUV3p ATP-dependent RNA helicase"/>
    <property type="match status" value="1"/>
</dbReference>
<evidence type="ECO:0000256" key="3">
    <source>
        <dbReference type="ARBA" id="ARBA00022741"/>
    </source>
</evidence>
<evidence type="ECO:0000256" key="6">
    <source>
        <dbReference type="ARBA" id="ARBA00022840"/>
    </source>
</evidence>
<dbReference type="PANTHER" id="PTHR12131">
    <property type="entry name" value="ATP-DEPENDENT RNA AND DNA HELICASE"/>
    <property type="match status" value="1"/>
</dbReference>
<dbReference type="GO" id="GO:0003724">
    <property type="term" value="F:RNA helicase activity"/>
    <property type="evidence" value="ECO:0007669"/>
    <property type="project" value="UniProtKB-EC"/>
</dbReference>
<evidence type="ECO:0000256" key="1">
    <source>
        <dbReference type="ARBA" id="ARBA00004173"/>
    </source>
</evidence>
<feature type="domain" description="Helicase C-terminal" evidence="11">
    <location>
        <begin position="396"/>
        <end position="568"/>
    </location>
</feature>
<dbReference type="EMBL" id="KZ859147">
    <property type="protein sequence ID" value="RDW22819.1"/>
    <property type="molecule type" value="Genomic_DNA"/>
</dbReference>
<dbReference type="Gene3D" id="1.20.58.1080">
    <property type="match status" value="1"/>
</dbReference>
<proteinExistence type="predicted"/>
<evidence type="ECO:0000256" key="4">
    <source>
        <dbReference type="ARBA" id="ARBA00022801"/>
    </source>
</evidence>
<dbReference type="FunFam" id="3.40.50.300:FF:000269">
    <property type="entry name" value="ATP-dependent RNA helicase SUPV3L1, mitochondrial"/>
    <property type="match status" value="1"/>
</dbReference>
<evidence type="ECO:0000313" key="12">
    <source>
        <dbReference type="EMBL" id="AOW07212.1"/>
    </source>
</evidence>
<accession>A0A1H6PW03</accession>
<dbReference type="VEuPathDB" id="FungiDB:YALI0_F15147g"/>
<dbReference type="GO" id="GO:0008859">
    <property type="term" value="F:exoribonuclease II activity"/>
    <property type="evidence" value="ECO:0007669"/>
    <property type="project" value="EnsemblFungi"/>
</dbReference>
<dbReference type="InterPro" id="IPR022192">
    <property type="entry name" value="SUV3_C"/>
</dbReference>
<dbReference type="GO" id="GO:0006264">
    <property type="term" value="P:mitochondrial DNA replication"/>
    <property type="evidence" value="ECO:0007669"/>
    <property type="project" value="EnsemblFungi"/>
</dbReference>
<reference evidence="13 15" key="2">
    <citation type="submission" date="2018-07" db="EMBL/GenBank/DDBJ databases">
        <title>Draft Genome Assemblies for Five Robust Yarrowia lipolytica Strains Exhibiting High Lipid Production and Pentose Sugar Utilization and Sugar Alcohol Secretion from Undetoxified Lignocellulosic Biomass Hydrolysates.</title>
        <authorList>
            <consortium name="DOE Joint Genome Institute"/>
            <person name="Walker C."/>
            <person name="Ryu S."/>
            <person name="Na H."/>
            <person name="Zane M."/>
            <person name="LaButti K."/>
            <person name="Lipzen A."/>
            <person name="Haridas S."/>
            <person name="Barry K."/>
            <person name="Grigoriev I.V."/>
            <person name="Quarterman J."/>
            <person name="Slininger P."/>
            <person name="Dien B."/>
            <person name="Trinh C.T."/>
        </authorList>
    </citation>
    <scope>NUCLEOTIDE SEQUENCE [LARGE SCALE GENOMIC DNA]</scope>
    <source>
        <strain evidence="13 15">YB392</strain>
    </source>
</reference>
<dbReference type="Pfam" id="PF22527">
    <property type="entry name" value="DEXQc_Suv3"/>
    <property type="match status" value="1"/>
</dbReference>
<sequence length="718" mass="81045">MLRVLNGVRSVVRGLHGPLQTPSNVTRPSKFRLTGYTSLQRFASTITTADKLLRRGDFNPSNLASLSPREAFTHTPIFYPDEVKSFYDSIEFQGLEEEFLDRIREEPDISKRLGKLMAFLRNQIIQGHAVQESHLLEWFKKYVRIEDGKIKPLYSKGNNDLQESEVRELLNHVVNRTQKPSVEFLKWLAQEDSILCEHHLFRSYIKDLLISRGFSVERRGKIDLRHPEELYPDARMITRKIICHLGPTNSGKTYRALERLKKAKSGYYAGPLRLLARETYDRIKDEGLPINLKTGEEVINCEDEFGRPAPLTAGTIEMIDTNQLMEVCVIDEIQMLNDQSRGWAWLNAVLGVQAKEVHLCGEESVVNMIEKIVAKTGDTLEINRYERLGTLEMERRPLKSLKEVRAGDCVVAFSRKKVFEFRQEIEATTGKKCSIIYGALPPETRVTQSRDFNSGVNEVLVATDAVGMGLNLSINRIIFAAIRKYDGLGDFNLLEPPQTKQIAGRAGRYKVPGSDKVGSVGLVTSMSNQQSKYVAECLAAPTIMLSTLYVKPHDDLFAPLVSGVKGLAKLMARMNQLTDLSVDYRLPSFESQLELSEACFQGLSLDQALNISGLPFGNAKYCEAQVLAMTRAMALGTVYTTAQLALPALQEYFLAPVAVERLKIMEDLHKMISAYRWLQNRYPQTFVDIEGVTNLRLQVEEVINSILQSSPKKGSKKR</sequence>
<protein>
    <recommendedName>
        <fullName evidence="10">ATP-dependent RNA helicase SUV3, mitochondrial</fullName>
        <ecNumber evidence="2">3.6.4.13</ecNumber>
    </recommendedName>
</protein>
<evidence type="ECO:0000256" key="10">
    <source>
        <dbReference type="ARBA" id="ARBA00071444"/>
    </source>
</evidence>
<dbReference type="InterPro" id="IPR044774">
    <property type="entry name" value="Suv3_DEXQc"/>
</dbReference>
<evidence type="ECO:0000256" key="7">
    <source>
        <dbReference type="ARBA" id="ARBA00022946"/>
    </source>
</evidence>
<dbReference type="Pfam" id="PF12513">
    <property type="entry name" value="SUV3_C"/>
    <property type="match status" value="1"/>
</dbReference>
<dbReference type="eggNOG" id="KOG0953">
    <property type="taxonomic scope" value="Eukaryota"/>
</dbReference>
<keyword evidence="3" id="KW-0547">Nucleotide-binding</keyword>
<dbReference type="PROSITE" id="PS51194">
    <property type="entry name" value="HELICASE_CTER"/>
    <property type="match status" value="1"/>
</dbReference>
<comment type="subcellular location">
    <subcellularLocation>
        <location evidence="1">Mitochondrion</location>
    </subcellularLocation>
</comment>
<dbReference type="InterPro" id="IPR055206">
    <property type="entry name" value="DEXQc_SUV3"/>
</dbReference>
<dbReference type="VEuPathDB" id="FungiDB:YALI1_F20330g"/>
<dbReference type="Gene3D" id="3.40.50.300">
    <property type="entry name" value="P-loop containing nucleotide triphosphate hydrolases"/>
    <property type="match status" value="2"/>
</dbReference>
<dbReference type="GO" id="GO:0045025">
    <property type="term" value="C:mitochondrial degradosome"/>
    <property type="evidence" value="ECO:0007669"/>
    <property type="project" value="EnsemblFungi"/>
</dbReference>
<evidence type="ECO:0000256" key="9">
    <source>
        <dbReference type="ARBA" id="ARBA00047984"/>
    </source>
</evidence>
<dbReference type="EMBL" id="CP017558">
    <property type="protein sequence ID" value="AOW07212.1"/>
    <property type="molecule type" value="Genomic_DNA"/>
</dbReference>
<keyword evidence="7" id="KW-0809">Transit peptide</keyword>
<comment type="catalytic activity">
    <reaction evidence="9">
        <text>ATP + H2O = ADP + phosphate + H(+)</text>
        <dbReference type="Rhea" id="RHEA:13065"/>
        <dbReference type="ChEBI" id="CHEBI:15377"/>
        <dbReference type="ChEBI" id="CHEBI:15378"/>
        <dbReference type="ChEBI" id="CHEBI:30616"/>
        <dbReference type="ChEBI" id="CHEBI:43474"/>
        <dbReference type="ChEBI" id="CHEBI:456216"/>
        <dbReference type="EC" id="3.6.4.13"/>
    </reaction>
</comment>
<dbReference type="KEGG" id="yli:2908925"/>
<dbReference type="GO" id="GO:0000957">
    <property type="term" value="P:mitochondrial RNA catabolic process"/>
    <property type="evidence" value="ECO:0007669"/>
    <property type="project" value="EnsemblFungi"/>
</dbReference>
<evidence type="ECO:0000256" key="8">
    <source>
        <dbReference type="ARBA" id="ARBA00023128"/>
    </source>
</evidence>
<dbReference type="Proteomes" id="UP000182444">
    <property type="component" value="Chromosome 1F"/>
</dbReference>
<dbReference type="GO" id="GO:0000372">
    <property type="term" value="P:Group I intron splicing"/>
    <property type="evidence" value="ECO:0007669"/>
    <property type="project" value="EnsemblFungi"/>
</dbReference>
<keyword evidence="6" id="KW-0067">ATP-binding</keyword>
<dbReference type="GO" id="GO:0000965">
    <property type="term" value="P:mitochondrial RNA 3'-end processing"/>
    <property type="evidence" value="ECO:0007669"/>
    <property type="project" value="TreeGrafter"/>
</dbReference>
<dbReference type="Gene3D" id="1.20.272.40">
    <property type="match status" value="1"/>
</dbReference>
<evidence type="ECO:0000256" key="2">
    <source>
        <dbReference type="ARBA" id="ARBA00012552"/>
    </source>
</evidence>
<dbReference type="SUPFAM" id="SSF52540">
    <property type="entry name" value="P-loop containing nucleoside triphosphate hydrolases"/>
    <property type="match status" value="1"/>
</dbReference>
<evidence type="ECO:0000313" key="13">
    <source>
        <dbReference type="EMBL" id="RDW22819.1"/>
    </source>
</evidence>
<keyword evidence="8" id="KW-0496">Mitochondrion</keyword>
<reference evidence="12 14" key="1">
    <citation type="journal article" date="2016" name="PLoS ONE">
        <title>Sequence Assembly of Yarrowia lipolytica Strain W29/CLIB89 Shows Transposable Element Diversity.</title>
        <authorList>
            <person name="Magnan C."/>
            <person name="Yu J."/>
            <person name="Chang I."/>
            <person name="Jahn E."/>
            <person name="Kanomata Y."/>
            <person name="Wu J."/>
            <person name="Zeller M."/>
            <person name="Oakes M."/>
            <person name="Baldi P."/>
            <person name="Sandmeyer S."/>
        </authorList>
    </citation>
    <scope>NUCLEOTIDE SEQUENCE [LARGE SCALE GENOMIC DNA]</scope>
    <source>
        <strain evidence="12">CLIB89</strain>
        <strain evidence="14">CLIB89(W29)</strain>
    </source>
</reference>
<organism evidence="12 14">
    <name type="scientific">Yarrowia lipolytica</name>
    <name type="common">Candida lipolytica</name>
    <dbReference type="NCBI Taxonomy" id="4952"/>
    <lineage>
        <taxon>Eukaryota</taxon>
        <taxon>Fungi</taxon>
        <taxon>Dikarya</taxon>
        <taxon>Ascomycota</taxon>
        <taxon>Saccharomycotina</taxon>
        <taxon>Dipodascomycetes</taxon>
        <taxon>Dipodascales</taxon>
        <taxon>Dipodascales incertae sedis</taxon>
        <taxon>Yarrowia</taxon>
    </lineage>
</organism>
<keyword evidence="4 13" id="KW-0378">Hydrolase</keyword>